<gene>
    <name evidence="8" type="ORF">AWT59_1141</name>
</gene>
<evidence type="ECO:0000256" key="4">
    <source>
        <dbReference type="ARBA" id="ARBA00022982"/>
    </source>
</evidence>
<name>A0A139BVM4_9PROT</name>
<dbReference type="InterPro" id="IPR050597">
    <property type="entry name" value="Cytochrome_c_Oxidase_Subunit"/>
</dbReference>
<dbReference type="PANTHER" id="PTHR33751">
    <property type="entry name" value="CBB3-TYPE CYTOCHROME C OXIDASE SUBUNIT FIXP"/>
    <property type="match status" value="1"/>
</dbReference>
<evidence type="ECO:0000256" key="3">
    <source>
        <dbReference type="ARBA" id="ARBA00022723"/>
    </source>
</evidence>
<dbReference type="Pfam" id="PF13442">
    <property type="entry name" value="Cytochrome_CBB3"/>
    <property type="match status" value="1"/>
</dbReference>
<dbReference type="GO" id="GO:0046872">
    <property type="term" value="F:metal ion binding"/>
    <property type="evidence" value="ECO:0007669"/>
    <property type="project" value="UniProtKB-KW"/>
</dbReference>
<protein>
    <submittedName>
        <fullName evidence="8">Cytochrome c class I</fullName>
    </submittedName>
</protein>
<dbReference type="PROSITE" id="PS51007">
    <property type="entry name" value="CYTC"/>
    <property type="match status" value="1"/>
</dbReference>
<dbReference type="SUPFAM" id="SSF46626">
    <property type="entry name" value="Cytochrome c"/>
    <property type="match status" value="2"/>
</dbReference>
<dbReference type="InterPro" id="IPR009056">
    <property type="entry name" value="Cyt_c-like_dom"/>
</dbReference>
<reference evidence="8 9" key="1">
    <citation type="submission" date="2016-02" db="EMBL/GenBank/DDBJ databases">
        <authorList>
            <person name="Wen L."/>
            <person name="He K."/>
            <person name="Yang H."/>
        </authorList>
    </citation>
    <scope>NUCLEOTIDE SEQUENCE [LARGE SCALE GENOMIC DNA]</scope>
    <source>
        <strain evidence="8">ShG14-8</strain>
    </source>
</reference>
<keyword evidence="5 6" id="KW-0408">Iron</keyword>
<evidence type="ECO:0000259" key="7">
    <source>
        <dbReference type="PROSITE" id="PS51007"/>
    </source>
</evidence>
<keyword evidence="2 6" id="KW-0349">Heme</keyword>
<evidence type="ECO:0000256" key="2">
    <source>
        <dbReference type="ARBA" id="ARBA00022617"/>
    </source>
</evidence>
<proteinExistence type="predicted"/>
<dbReference type="PANTHER" id="PTHR33751:SF9">
    <property type="entry name" value="CYTOCHROME C4"/>
    <property type="match status" value="1"/>
</dbReference>
<reference evidence="8 9" key="2">
    <citation type="submission" date="2016-03" db="EMBL/GenBank/DDBJ databases">
        <title>New uncultured bacterium of the family Gallionellaceae from acid mine drainage: description and reconstruction of genome based on metagenomic analysis of microbial community.</title>
        <authorList>
            <person name="Kadnikov V."/>
            <person name="Ivasenko D."/>
            <person name="Beletsky A."/>
            <person name="Mardanov A."/>
            <person name="Danilova E."/>
            <person name="Pimenov N."/>
            <person name="Karnachuk O."/>
            <person name="Ravin N."/>
        </authorList>
    </citation>
    <scope>NUCLEOTIDE SEQUENCE [LARGE SCALE GENOMIC DNA]</scope>
    <source>
        <strain evidence="8">ShG14-8</strain>
    </source>
</reference>
<dbReference type="EMBL" id="LSLI01000020">
    <property type="protein sequence ID" value="KXS32745.1"/>
    <property type="molecule type" value="Genomic_DNA"/>
</dbReference>
<accession>A0A139BVM4</accession>
<evidence type="ECO:0000313" key="8">
    <source>
        <dbReference type="EMBL" id="KXS32745.1"/>
    </source>
</evidence>
<dbReference type="InterPro" id="IPR036909">
    <property type="entry name" value="Cyt_c-like_dom_sf"/>
</dbReference>
<evidence type="ECO:0000256" key="5">
    <source>
        <dbReference type="ARBA" id="ARBA00023004"/>
    </source>
</evidence>
<evidence type="ECO:0000256" key="1">
    <source>
        <dbReference type="ARBA" id="ARBA00022448"/>
    </source>
</evidence>
<evidence type="ECO:0000313" key="9">
    <source>
        <dbReference type="Proteomes" id="UP000070578"/>
    </source>
</evidence>
<dbReference type="AlphaFoldDB" id="A0A139BVM4"/>
<dbReference type="Gene3D" id="1.10.760.10">
    <property type="entry name" value="Cytochrome c-like domain"/>
    <property type="match status" value="2"/>
</dbReference>
<keyword evidence="1" id="KW-0813">Transport</keyword>
<dbReference type="GO" id="GO:0009055">
    <property type="term" value="F:electron transfer activity"/>
    <property type="evidence" value="ECO:0007669"/>
    <property type="project" value="InterPro"/>
</dbReference>
<organism evidence="8 9">
    <name type="scientific">Candidatus Gallionella acididurans</name>
    <dbReference type="NCBI Taxonomy" id="1796491"/>
    <lineage>
        <taxon>Bacteria</taxon>
        <taxon>Pseudomonadati</taxon>
        <taxon>Pseudomonadota</taxon>
        <taxon>Betaproteobacteria</taxon>
        <taxon>Nitrosomonadales</taxon>
        <taxon>Gallionellaceae</taxon>
        <taxon>Gallionella</taxon>
    </lineage>
</organism>
<dbReference type="Proteomes" id="UP000070578">
    <property type="component" value="Unassembled WGS sequence"/>
</dbReference>
<dbReference type="GO" id="GO:0020037">
    <property type="term" value="F:heme binding"/>
    <property type="evidence" value="ECO:0007669"/>
    <property type="project" value="InterPro"/>
</dbReference>
<keyword evidence="3 6" id="KW-0479">Metal-binding</keyword>
<evidence type="ECO:0000256" key="6">
    <source>
        <dbReference type="PROSITE-ProRule" id="PRU00433"/>
    </source>
</evidence>
<keyword evidence="4" id="KW-0249">Electron transport</keyword>
<comment type="caution">
    <text evidence="8">The sequence shown here is derived from an EMBL/GenBank/DDBJ whole genome shotgun (WGS) entry which is preliminary data.</text>
</comment>
<feature type="domain" description="Cytochrome c" evidence="7">
    <location>
        <begin position="17"/>
        <end position="216"/>
    </location>
</feature>
<dbReference type="Pfam" id="PF00034">
    <property type="entry name" value="Cytochrom_C"/>
    <property type="match status" value="1"/>
</dbReference>
<sequence length="239" mass="25792">MLAFSGASFAEESAVSANVTNGKNIYENGKPDAGVPACATCHGDKAMGMDAMGTPRLANIGYVYIVKQLTNFAEDKRKDLTMDQMNGIAKGLTVQDRRDLAAYENSFPRDSELSDLNALKADGTVVGEAYKGQILVKYGREGKAGACQSCHGSNGRGADPVYPKIGQQKYVYLVNQLTHWRDGSRANDPMGQMQAIARTLSDDDIHNAAAYLSQAPARTEGDTYEIDNKTVLKNVTIVK</sequence>